<evidence type="ECO:0000313" key="4">
    <source>
        <dbReference type="Proteomes" id="UP000254107"/>
    </source>
</evidence>
<evidence type="ECO:0000313" key="2">
    <source>
        <dbReference type="EMBL" id="STZ74888.1"/>
    </source>
</evidence>
<dbReference type="Proteomes" id="UP000191025">
    <property type="component" value="Unassembled WGS sequence"/>
</dbReference>
<sequence length="103" mass="12500">MIRAKLKTNNTFVYIYYIYKQKNSEGRYVLHYLSSAHNRTGLSVYFEDEIYNIESINDQNVLGEYIHPVLEYFLNNHWEVYEGIIEGNLEYWLMFEEKLGFRP</sequence>
<gene>
    <name evidence="1" type="ORF">B5J94_05145</name>
    <name evidence="2" type="ORF">NCTC7911_03069</name>
</gene>
<dbReference type="EMBL" id="MXAN01000033">
    <property type="protein sequence ID" value="OPH37746.1"/>
    <property type="molecule type" value="Genomic_DNA"/>
</dbReference>
<proteinExistence type="predicted"/>
<dbReference type="AlphaFoldDB" id="A0A1V4H042"/>
<name>A0A1V4H042_MORLA</name>
<dbReference type="RefSeq" id="WP_062498616.1">
    <property type="nucleotide sequence ID" value="NZ_MXAN01000033.1"/>
</dbReference>
<reference evidence="2 4" key="3">
    <citation type="submission" date="2018-06" db="EMBL/GenBank/DDBJ databases">
        <authorList>
            <consortium name="Pathogen Informatics"/>
            <person name="Doyle S."/>
        </authorList>
    </citation>
    <scope>NUCLEOTIDE SEQUENCE [LARGE SCALE GENOMIC DNA]</scope>
    <source>
        <strain evidence="2 4">NCTC7911</strain>
    </source>
</reference>
<dbReference type="EMBL" id="UGQC01000004">
    <property type="protein sequence ID" value="STZ74888.1"/>
    <property type="molecule type" value="Genomic_DNA"/>
</dbReference>
<reference evidence="1" key="2">
    <citation type="submission" date="2017-03" db="EMBL/GenBank/DDBJ databases">
        <authorList>
            <person name="Afonso C.L."/>
            <person name="Miller P.J."/>
            <person name="Scott M.A."/>
            <person name="Spackman E."/>
            <person name="Goraichik I."/>
            <person name="Dimitrov K.M."/>
            <person name="Suarez D.L."/>
            <person name="Swayne D.E."/>
        </authorList>
    </citation>
    <scope>NUCLEOTIDE SEQUENCE</scope>
    <source>
        <strain evidence="1">CCUG 4441</strain>
    </source>
</reference>
<protein>
    <submittedName>
        <fullName evidence="1">Uncharacterized protein</fullName>
    </submittedName>
</protein>
<evidence type="ECO:0000313" key="3">
    <source>
        <dbReference type="Proteomes" id="UP000191025"/>
    </source>
</evidence>
<evidence type="ECO:0000313" key="1">
    <source>
        <dbReference type="EMBL" id="OPH37746.1"/>
    </source>
</evidence>
<reference evidence="3" key="1">
    <citation type="submission" date="2017-03" db="EMBL/GenBank/DDBJ databases">
        <title>Draft genome sequence of Moraxella equi CCUG 4950T type strain.</title>
        <authorList>
            <person name="Salva-Serra F."/>
            <person name="Engstrom-Jakobsson H."/>
            <person name="Thorell K."/>
            <person name="Jaen-Luchoro D."/>
            <person name="Gonzales-Siles L."/>
            <person name="Karlsson R."/>
            <person name="Yazdan S."/>
            <person name="Boulund F."/>
            <person name="Johnning A."/>
            <person name="Engstrand L."/>
            <person name="Kristiansson E."/>
            <person name="Moore E."/>
        </authorList>
    </citation>
    <scope>NUCLEOTIDE SEQUENCE [LARGE SCALE GENOMIC DNA]</scope>
    <source>
        <strain evidence="3">CCUG 4441</strain>
    </source>
</reference>
<organism evidence="1 3">
    <name type="scientific">Moraxella lacunata</name>
    <dbReference type="NCBI Taxonomy" id="477"/>
    <lineage>
        <taxon>Bacteria</taxon>
        <taxon>Pseudomonadati</taxon>
        <taxon>Pseudomonadota</taxon>
        <taxon>Gammaproteobacteria</taxon>
        <taxon>Moraxellales</taxon>
        <taxon>Moraxellaceae</taxon>
        <taxon>Moraxella</taxon>
    </lineage>
</organism>
<dbReference type="Proteomes" id="UP000254107">
    <property type="component" value="Unassembled WGS sequence"/>
</dbReference>
<accession>A0A1V4H042</accession>
<keyword evidence="4" id="KW-1185">Reference proteome</keyword>
<dbReference type="GeneID" id="302271531"/>